<dbReference type="PRINTS" id="PR00420">
    <property type="entry name" value="RNGMNOXGNASE"/>
</dbReference>
<dbReference type="Proteomes" id="UP000199086">
    <property type="component" value="Unassembled WGS sequence"/>
</dbReference>
<evidence type="ECO:0000313" key="6">
    <source>
        <dbReference type="Proteomes" id="UP000199086"/>
    </source>
</evidence>
<dbReference type="SUPFAM" id="SSF54373">
    <property type="entry name" value="FAD-linked reductases, C-terminal domain"/>
    <property type="match status" value="1"/>
</dbReference>
<feature type="region of interest" description="Disordered" evidence="3">
    <location>
        <begin position="1"/>
        <end position="24"/>
    </location>
</feature>
<proteinExistence type="predicted"/>
<dbReference type="InterPro" id="IPR036188">
    <property type="entry name" value="FAD/NAD-bd_sf"/>
</dbReference>
<dbReference type="EMBL" id="FMYF01000007">
    <property type="protein sequence ID" value="SDB89746.1"/>
    <property type="molecule type" value="Genomic_DNA"/>
</dbReference>
<dbReference type="GO" id="GO:0004497">
    <property type="term" value="F:monooxygenase activity"/>
    <property type="evidence" value="ECO:0007669"/>
    <property type="project" value="UniProtKB-KW"/>
</dbReference>
<feature type="compositionally biased region" description="Polar residues" evidence="3">
    <location>
        <begin position="1"/>
        <end position="13"/>
    </location>
</feature>
<organism evidence="5 6">
    <name type="scientific">Raineyella antarctica</name>
    <dbReference type="NCBI Taxonomy" id="1577474"/>
    <lineage>
        <taxon>Bacteria</taxon>
        <taxon>Bacillati</taxon>
        <taxon>Actinomycetota</taxon>
        <taxon>Actinomycetes</taxon>
        <taxon>Propionibacteriales</taxon>
        <taxon>Propionibacteriaceae</taxon>
        <taxon>Raineyella</taxon>
    </lineage>
</organism>
<dbReference type="AlphaFoldDB" id="A0A1G6H8H9"/>
<dbReference type="RefSeq" id="WP_092611371.1">
    <property type="nucleotide sequence ID" value="NZ_FMYF01000007.1"/>
</dbReference>
<keyword evidence="2" id="KW-0520">NAD</keyword>
<evidence type="ECO:0000256" key="2">
    <source>
        <dbReference type="ARBA" id="ARBA00023027"/>
    </source>
</evidence>
<dbReference type="PANTHER" id="PTHR43476:SF4">
    <property type="entry name" value="BLR0106 PROTEIN"/>
    <property type="match status" value="1"/>
</dbReference>
<dbReference type="Gene3D" id="3.50.50.60">
    <property type="entry name" value="FAD/NAD(P)-binding domain"/>
    <property type="match status" value="1"/>
</dbReference>
<dbReference type="SUPFAM" id="SSF51905">
    <property type="entry name" value="FAD/NAD(P)-binding domain"/>
    <property type="match status" value="1"/>
</dbReference>
<reference evidence="5 6" key="1">
    <citation type="submission" date="2016-06" db="EMBL/GenBank/DDBJ databases">
        <authorList>
            <person name="Olsen C.W."/>
            <person name="Carey S."/>
            <person name="Hinshaw L."/>
            <person name="Karasin A.I."/>
        </authorList>
    </citation>
    <scope>NUCLEOTIDE SEQUENCE [LARGE SCALE GENOMIC DNA]</scope>
    <source>
        <strain evidence="5 6">LZ-22</strain>
    </source>
</reference>
<feature type="domain" description="FAD-binding" evidence="4">
    <location>
        <begin position="23"/>
        <end position="360"/>
    </location>
</feature>
<dbReference type="NCBIfam" id="NF006091">
    <property type="entry name" value="PRK08243.1"/>
    <property type="match status" value="1"/>
</dbReference>
<dbReference type="InterPro" id="IPR002938">
    <property type="entry name" value="FAD-bd"/>
</dbReference>
<protein>
    <submittedName>
        <fullName evidence="5">p-hydroxybenzoate 3-monooxygenase</fullName>
    </submittedName>
</protein>
<dbReference type="Gene3D" id="3.30.9.10">
    <property type="entry name" value="D-Amino Acid Oxidase, subunit A, domain 2"/>
    <property type="match status" value="1"/>
</dbReference>
<dbReference type="GO" id="GO:0071949">
    <property type="term" value="F:FAD binding"/>
    <property type="evidence" value="ECO:0007669"/>
    <property type="project" value="InterPro"/>
</dbReference>
<dbReference type="InterPro" id="IPR050631">
    <property type="entry name" value="PheA/TfdB_FAD_monoxygenase"/>
</dbReference>
<dbReference type="PANTHER" id="PTHR43476">
    <property type="entry name" value="3-(3-HYDROXY-PHENYL)PROPIONATE/3-HYDROXYCINNAMIC ACID HYDROXYLASE"/>
    <property type="match status" value="1"/>
</dbReference>
<evidence type="ECO:0000313" key="5">
    <source>
        <dbReference type="EMBL" id="SDB89746.1"/>
    </source>
</evidence>
<gene>
    <name evidence="5" type="ORF">GA0111570_10715</name>
</gene>
<keyword evidence="6" id="KW-1185">Reference proteome</keyword>
<dbReference type="OrthoDB" id="9791689at2"/>
<dbReference type="STRING" id="1577474.GA0111570_10715"/>
<evidence type="ECO:0000259" key="4">
    <source>
        <dbReference type="Pfam" id="PF01494"/>
    </source>
</evidence>
<keyword evidence="5" id="KW-0503">Monooxygenase</keyword>
<dbReference type="Pfam" id="PF01494">
    <property type="entry name" value="FAD_binding_3"/>
    <property type="match status" value="1"/>
</dbReference>
<name>A0A1G6H8H9_9ACTN</name>
<keyword evidence="1" id="KW-0560">Oxidoreductase</keyword>
<sequence>MSTSSAIPSQQQGTTTDRHLTTTRVGIVGGGPAGLMLSHLLARDGVDNVVIDTRDHETIATTQRAGILEAGSVRMLTETGAISRIPTEGYEHAGIYLRFNGTNHHLDFKELVGQTVWLYPQNDAFIDLAATRARDGGDVRFGVSDTQVSGIETDRPTIDFTDADGNPCRIECEIVVGADGSRSKTRDLIPGRTKHTMKYPFAWFGILAKTPFQADELIYCHGESGFALISQRTPEIQRMYFQCDPDTTAEDWTDEQIWDRFDEILAGPDGFRLQRGEIIEKTVLQFRSFVQEPMQYANLFLAGDAAHTVPPTGAKGLNLAFADVALLAPALVRWAGTGDRSELDTYGERAAKRIWKAQNFSYWMTQMLHTHTDGNSFTDKRQLGELMSVTSSKESMKYLAECYTGWPYDLPDEAPAQAPAAEQLAEVAR</sequence>
<evidence type="ECO:0000256" key="3">
    <source>
        <dbReference type="SAM" id="MobiDB-lite"/>
    </source>
</evidence>
<evidence type="ECO:0000256" key="1">
    <source>
        <dbReference type="ARBA" id="ARBA00023002"/>
    </source>
</evidence>
<accession>A0A1G6H8H9</accession>